<evidence type="ECO:0000256" key="1">
    <source>
        <dbReference type="SAM" id="MobiDB-lite"/>
    </source>
</evidence>
<proteinExistence type="predicted"/>
<dbReference type="Pfam" id="PF00078">
    <property type="entry name" value="RVT_1"/>
    <property type="match status" value="1"/>
</dbReference>
<dbReference type="PROSITE" id="PS50878">
    <property type="entry name" value="RT_POL"/>
    <property type="match status" value="1"/>
</dbReference>
<accession>A0A699HS05</accession>
<dbReference type="InterPro" id="IPR053134">
    <property type="entry name" value="RNA-dir_DNA_polymerase"/>
</dbReference>
<dbReference type="PROSITE" id="PS51257">
    <property type="entry name" value="PROKAR_LIPOPROTEIN"/>
    <property type="match status" value="1"/>
</dbReference>
<name>A0A699HS05_TANCI</name>
<evidence type="ECO:0000259" key="2">
    <source>
        <dbReference type="PROSITE" id="PS50878"/>
    </source>
</evidence>
<keyword evidence="3" id="KW-0808">Transferase</keyword>
<feature type="region of interest" description="Disordered" evidence="1">
    <location>
        <begin position="476"/>
        <end position="496"/>
    </location>
</feature>
<dbReference type="PANTHER" id="PTHR24559:SF427">
    <property type="entry name" value="RNA-DIRECTED DNA POLYMERASE"/>
    <property type="match status" value="1"/>
</dbReference>
<keyword evidence="3" id="KW-0695">RNA-directed DNA polymerase</keyword>
<sequence>MTSTRMSFPKYSKLSVASLLIVSACVFIPLVDRGYANQRVIARWWCAPADRRKCQQQDKVGLDFGYPHQAVKGVDNKKSGMRIKETTLGNKTRDKKLLGLSLLGRVKGKDMLEPPLTTIDVKSTTLDLALSNVETARRLVTKKRTRGPLPRLLPQQLKEPHKNEGERARGRAFVIDGGEARQDPNVVTCMFLLNNRYTSISFDTGADRSFGSTAFSLLINIVPTALDVKLEEKSEEKRLEDVPVVMDFLLAISKMQELSSQLQKLADKGFIRPSSSPWVAPVLFVKKKDGSFKMCIDYRELNKLTVKNQHPLPRINDLLDQLQGSSVYSNIDLQSGYHQLRVNDEDILKMTFRICFGLYELQVMPFGLTNAPTVFIDLMNRLCKPCLEKFMIVFIDDILIYSQSKEEHKEHLKLILELLKKEEFYHPSIKAAPFVALYDRKCRSPVCWTEVGDSQLTSPEIIHETTKKIIQLRSRMQAARDRQKSYADRRRKPLEF</sequence>
<dbReference type="CDD" id="cd01647">
    <property type="entry name" value="RT_LTR"/>
    <property type="match status" value="1"/>
</dbReference>
<comment type="caution">
    <text evidence="3">The sequence shown here is derived from an EMBL/GenBank/DDBJ whole genome shotgun (WGS) entry which is preliminary data.</text>
</comment>
<dbReference type="PANTHER" id="PTHR24559">
    <property type="entry name" value="TRANSPOSON TY3-I GAG-POL POLYPROTEIN"/>
    <property type="match status" value="1"/>
</dbReference>
<gene>
    <name evidence="3" type="ORF">Tci_421127</name>
</gene>
<dbReference type="GO" id="GO:0003964">
    <property type="term" value="F:RNA-directed DNA polymerase activity"/>
    <property type="evidence" value="ECO:0007669"/>
    <property type="project" value="UniProtKB-KW"/>
</dbReference>
<dbReference type="AlphaFoldDB" id="A0A699HS05"/>
<dbReference type="InterPro" id="IPR043128">
    <property type="entry name" value="Rev_trsase/Diguanyl_cyclase"/>
</dbReference>
<dbReference type="SUPFAM" id="SSF56672">
    <property type="entry name" value="DNA/RNA polymerases"/>
    <property type="match status" value="1"/>
</dbReference>
<dbReference type="Pfam" id="PF08284">
    <property type="entry name" value="RVP_2"/>
    <property type="match status" value="1"/>
</dbReference>
<protein>
    <submittedName>
        <fullName evidence="3">Putative reverse transcriptase domain-containing protein</fullName>
    </submittedName>
</protein>
<keyword evidence="3" id="KW-0548">Nucleotidyltransferase</keyword>
<dbReference type="Gene3D" id="3.30.70.270">
    <property type="match status" value="1"/>
</dbReference>
<feature type="domain" description="Reverse transcriptase" evidence="2">
    <location>
        <begin position="266"/>
        <end position="453"/>
    </location>
</feature>
<dbReference type="Gene3D" id="3.10.10.10">
    <property type="entry name" value="HIV Type 1 Reverse Transcriptase, subunit A, domain 1"/>
    <property type="match status" value="1"/>
</dbReference>
<dbReference type="InterPro" id="IPR000477">
    <property type="entry name" value="RT_dom"/>
</dbReference>
<organism evidence="3">
    <name type="scientific">Tanacetum cinerariifolium</name>
    <name type="common">Dalmatian daisy</name>
    <name type="synonym">Chrysanthemum cinerariifolium</name>
    <dbReference type="NCBI Taxonomy" id="118510"/>
    <lineage>
        <taxon>Eukaryota</taxon>
        <taxon>Viridiplantae</taxon>
        <taxon>Streptophyta</taxon>
        <taxon>Embryophyta</taxon>
        <taxon>Tracheophyta</taxon>
        <taxon>Spermatophyta</taxon>
        <taxon>Magnoliopsida</taxon>
        <taxon>eudicotyledons</taxon>
        <taxon>Gunneridae</taxon>
        <taxon>Pentapetalae</taxon>
        <taxon>asterids</taxon>
        <taxon>campanulids</taxon>
        <taxon>Asterales</taxon>
        <taxon>Asteraceae</taxon>
        <taxon>Asteroideae</taxon>
        <taxon>Anthemideae</taxon>
        <taxon>Anthemidinae</taxon>
        <taxon>Tanacetum</taxon>
    </lineage>
</organism>
<dbReference type="EMBL" id="BKCJ010183035">
    <property type="protein sequence ID" value="GEY49153.1"/>
    <property type="molecule type" value="Genomic_DNA"/>
</dbReference>
<feature type="compositionally biased region" description="Basic and acidic residues" evidence="1">
    <location>
        <begin position="478"/>
        <end position="496"/>
    </location>
</feature>
<dbReference type="InterPro" id="IPR043502">
    <property type="entry name" value="DNA/RNA_pol_sf"/>
</dbReference>
<evidence type="ECO:0000313" key="3">
    <source>
        <dbReference type="EMBL" id="GEY49153.1"/>
    </source>
</evidence>
<reference evidence="3" key="1">
    <citation type="journal article" date="2019" name="Sci. Rep.">
        <title>Draft genome of Tanacetum cinerariifolium, the natural source of mosquito coil.</title>
        <authorList>
            <person name="Yamashiro T."/>
            <person name="Shiraishi A."/>
            <person name="Satake H."/>
            <person name="Nakayama K."/>
        </authorList>
    </citation>
    <scope>NUCLEOTIDE SEQUENCE</scope>
</reference>